<keyword evidence="1" id="KW-0812">Transmembrane</keyword>
<evidence type="ECO:0000256" key="1">
    <source>
        <dbReference type="SAM" id="Phobius"/>
    </source>
</evidence>
<accession>A0A0V0HLX3</accession>
<name>A0A0V0HLX3_SOLCH</name>
<evidence type="ECO:0000313" key="2">
    <source>
        <dbReference type="EMBL" id="JAP21293.1"/>
    </source>
</evidence>
<protein>
    <submittedName>
        <fullName evidence="2">Putative ovule protein</fullName>
    </submittedName>
</protein>
<reference evidence="2" key="1">
    <citation type="submission" date="2015-12" db="EMBL/GenBank/DDBJ databases">
        <title>Gene expression during late stages of embryo sac development: a critical building block for successful pollen-pistil interactions.</title>
        <authorList>
            <person name="Liu Y."/>
            <person name="Joly V."/>
            <person name="Sabar M."/>
            <person name="Matton D.P."/>
        </authorList>
    </citation>
    <scope>NUCLEOTIDE SEQUENCE</scope>
</reference>
<dbReference type="EMBL" id="GEDG01017857">
    <property type="protein sequence ID" value="JAP21293.1"/>
    <property type="molecule type" value="Transcribed_RNA"/>
</dbReference>
<keyword evidence="1" id="KW-1133">Transmembrane helix</keyword>
<organism evidence="2">
    <name type="scientific">Solanum chacoense</name>
    <name type="common">Chaco potato</name>
    <dbReference type="NCBI Taxonomy" id="4108"/>
    <lineage>
        <taxon>Eukaryota</taxon>
        <taxon>Viridiplantae</taxon>
        <taxon>Streptophyta</taxon>
        <taxon>Embryophyta</taxon>
        <taxon>Tracheophyta</taxon>
        <taxon>Spermatophyta</taxon>
        <taxon>Magnoliopsida</taxon>
        <taxon>eudicotyledons</taxon>
        <taxon>Gunneridae</taxon>
        <taxon>Pentapetalae</taxon>
        <taxon>asterids</taxon>
        <taxon>lamiids</taxon>
        <taxon>Solanales</taxon>
        <taxon>Solanaceae</taxon>
        <taxon>Solanoideae</taxon>
        <taxon>Solaneae</taxon>
        <taxon>Solanum</taxon>
    </lineage>
</organism>
<sequence>MFPCTVVFLVNIELSLILILVTGCSLYLEITFIFLWFCIISFPLCFFKFLCRFLPIGNSKIVRWMVHIFFERRKTHL</sequence>
<dbReference type="AlphaFoldDB" id="A0A0V0HLX3"/>
<proteinExistence type="predicted"/>
<feature type="transmembrane region" description="Helical" evidence="1">
    <location>
        <begin position="7"/>
        <end position="28"/>
    </location>
</feature>
<feature type="transmembrane region" description="Helical" evidence="1">
    <location>
        <begin position="34"/>
        <end position="55"/>
    </location>
</feature>
<keyword evidence="1" id="KW-0472">Membrane</keyword>